<dbReference type="InterPro" id="IPR011032">
    <property type="entry name" value="GroES-like_sf"/>
</dbReference>
<evidence type="ECO:0000313" key="9">
    <source>
        <dbReference type="Proteomes" id="UP000019491"/>
    </source>
</evidence>
<dbReference type="Pfam" id="PF00107">
    <property type="entry name" value="ADH_zinc_N"/>
    <property type="match status" value="1"/>
</dbReference>
<proteinExistence type="inferred from homology"/>
<dbReference type="CDD" id="cd08278">
    <property type="entry name" value="benzyl_alcohol_DH"/>
    <property type="match status" value="1"/>
</dbReference>
<protein>
    <submittedName>
        <fullName evidence="8">Aryl-alcohol dehydrogenase AreB</fullName>
    </submittedName>
</protein>
<evidence type="ECO:0000256" key="3">
    <source>
        <dbReference type="ARBA" id="ARBA00022723"/>
    </source>
</evidence>
<comment type="cofactor">
    <cofactor evidence="1 6">
        <name>Zn(2+)</name>
        <dbReference type="ChEBI" id="CHEBI:29105"/>
    </cofactor>
</comment>
<accession>X0QEC6</accession>
<dbReference type="SUPFAM" id="SSF50129">
    <property type="entry name" value="GroES-like"/>
    <property type="match status" value="1"/>
</dbReference>
<feature type="domain" description="Enoyl reductase (ER)" evidence="7">
    <location>
        <begin position="13"/>
        <end position="366"/>
    </location>
</feature>
<evidence type="ECO:0000313" key="8">
    <source>
        <dbReference type="EMBL" id="GAF49256.1"/>
    </source>
</evidence>
<dbReference type="EMBL" id="BAWF01000073">
    <property type="protein sequence ID" value="GAF49256.1"/>
    <property type="molecule type" value="Genomic_DNA"/>
</dbReference>
<keyword evidence="5" id="KW-0560">Oxidoreductase</keyword>
<keyword evidence="4 6" id="KW-0862">Zinc</keyword>
<dbReference type="InterPro" id="IPR036291">
    <property type="entry name" value="NAD(P)-bd_dom_sf"/>
</dbReference>
<organism evidence="8 9">
    <name type="scientific">Rhodococcus wratislaviensis NBRC 100605</name>
    <dbReference type="NCBI Taxonomy" id="1219028"/>
    <lineage>
        <taxon>Bacteria</taxon>
        <taxon>Bacillati</taxon>
        <taxon>Actinomycetota</taxon>
        <taxon>Actinomycetes</taxon>
        <taxon>Mycobacteriales</taxon>
        <taxon>Nocardiaceae</taxon>
        <taxon>Rhodococcus</taxon>
    </lineage>
</organism>
<dbReference type="Proteomes" id="UP000019491">
    <property type="component" value="Unassembled WGS sequence"/>
</dbReference>
<dbReference type="AlphaFoldDB" id="X0QEC6"/>
<dbReference type="InterPro" id="IPR020843">
    <property type="entry name" value="ER"/>
</dbReference>
<dbReference type="PROSITE" id="PS00059">
    <property type="entry name" value="ADH_ZINC"/>
    <property type="match status" value="1"/>
</dbReference>
<dbReference type="Gene3D" id="3.40.50.720">
    <property type="entry name" value="NAD(P)-binding Rossmann-like Domain"/>
    <property type="match status" value="1"/>
</dbReference>
<dbReference type="SUPFAM" id="SSF51735">
    <property type="entry name" value="NAD(P)-binding Rossmann-fold domains"/>
    <property type="match status" value="1"/>
</dbReference>
<sequence>MVVSEILAAVARAPHQPLDFVTLQLDDPRPNELVVEVRAVGICHSDLSGRDQHYPFPLPGVLGHEGVGIVRAIGSEVTTAKVGDRVVMSQAFCGECEACRAGSVTACRHTVGLALNGVRADGSGIIADGAGAKVSGAFLGQSSWATHALVREPNLALLPDDIPWEVAAPMACGVQTGAGAILNVLRPGPSDSVVVFGAGTVGLSAVMAAKHIGCETIVVVDMLASRLELARELGATHTVNPSSDDVVAAVQAATNGGADYAVEASGARSAGPLAVDGLHAHGTCILLGTPPFGTKIELDWIGIVSGRTVLGAPFGGGTPSMTIGKLLELRAAGELPVEKLVRTYPFADIEKAIADMESGVTIKPVLILD</sequence>
<evidence type="ECO:0000256" key="6">
    <source>
        <dbReference type="RuleBase" id="RU361277"/>
    </source>
</evidence>
<keyword evidence="9" id="KW-1185">Reference proteome</keyword>
<dbReference type="GO" id="GO:0008270">
    <property type="term" value="F:zinc ion binding"/>
    <property type="evidence" value="ECO:0007669"/>
    <property type="project" value="InterPro"/>
</dbReference>
<evidence type="ECO:0000256" key="5">
    <source>
        <dbReference type="ARBA" id="ARBA00023002"/>
    </source>
</evidence>
<dbReference type="InterPro" id="IPR002328">
    <property type="entry name" value="ADH_Zn_CS"/>
</dbReference>
<name>X0QEC6_RHOWR</name>
<evidence type="ECO:0000256" key="2">
    <source>
        <dbReference type="ARBA" id="ARBA00008072"/>
    </source>
</evidence>
<dbReference type="GO" id="GO:0016491">
    <property type="term" value="F:oxidoreductase activity"/>
    <property type="evidence" value="ECO:0007669"/>
    <property type="project" value="UniProtKB-KW"/>
</dbReference>
<dbReference type="PANTHER" id="PTHR43350:SF2">
    <property type="entry name" value="GROES-LIKE ZINC-BINDING ALCOHOL DEHYDROGENASE FAMILY PROTEIN"/>
    <property type="match status" value="1"/>
</dbReference>
<evidence type="ECO:0000256" key="1">
    <source>
        <dbReference type="ARBA" id="ARBA00001947"/>
    </source>
</evidence>
<evidence type="ECO:0000256" key="4">
    <source>
        <dbReference type="ARBA" id="ARBA00022833"/>
    </source>
</evidence>
<dbReference type="PANTHER" id="PTHR43350">
    <property type="entry name" value="NAD-DEPENDENT ALCOHOL DEHYDROGENASE"/>
    <property type="match status" value="1"/>
</dbReference>
<dbReference type="Gene3D" id="3.90.180.10">
    <property type="entry name" value="Medium-chain alcohol dehydrogenases, catalytic domain"/>
    <property type="match status" value="1"/>
</dbReference>
<dbReference type="InterPro" id="IPR013149">
    <property type="entry name" value="ADH-like_C"/>
</dbReference>
<evidence type="ECO:0000259" key="7">
    <source>
        <dbReference type="SMART" id="SM00829"/>
    </source>
</evidence>
<gene>
    <name evidence="8" type="primary">areB</name>
    <name evidence="8" type="ORF">RW1_073_00050</name>
</gene>
<comment type="caution">
    <text evidence="8">The sequence shown here is derived from an EMBL/GenBank/DDBJ whole genome shotgun (WGS) entry which is preliminary data.</text>
</comment>
<keyword evidence="3 6" id="KW-0479">Metal-binding</keyword>
<dbReference type="Pfam" id="PF08240">
    <property type="entry name" value="ADH_N"/>
    <property type="match status" value="1"/>
</dbReference>
<dbReference type="InterPro" id="IPR013154">
    <property type="entry name" value="ADH-like_N"/>
</dbReference>
<dbReference type="SMART" id="SM00829">
    <property type="entry name" value="PKS_ER"/>
    <property type="match status" value="1"/>
</dbReference>
<comment type="similarity">
    <text evidence="2 6">Belongs to the zinc-containing alcohol dehydrogenase family.</text>
</comment>
<reference evidence="8 9" key="1">
    <citation type="submission" date="2014-02" db="EMBL/GenBank/DDBJ databases">
        <title>Whole genome shotgun sequence of Rhodococcus wratislaviensis NBRC 100605.</title>
        <authorList>
            <person name="Hosoyama A."/>
            <person name="Tsuchikane K."/>
            <person name="Yoshida I."/>
            <person name="Ohji S."/>
            <person name="Ichikawa N."/>
            <person name="Yamazoe A."/>
            <person name="Fujita N."/>
        </authorList>
    </citation>
    <scope>NUCLEOTIDE SEQUENCE [LARGE SCALE GENOMIC DNA]</scope>
    <source>
        <strain evidence="8 9">NBRC 100605</strain>
    </source>
</reference>
<dbReference type="FunFam" id="3.40.50.720:FF:000003">
    <property type="entry name" value="S-(hydroxymethyl)glutathione dehydrogenase"/>
    <property type="match status" value="1"/>
</dbReference>